<dbReference type="PANTHER" id="PTHR42957:SF1">
    <property type="entry name" value="HELICASE MJ1565-RELATED"/>
    <property type="match status" value="1"/>
</dbReference>
<dbReference type="AlphaFoldDB" id="A0AAD0MJ78"/>
<dbReference type="SUPFAM" id="SSF52540">
    <property type="entry name" value="P-loop containing nucleoside triphosphate hydrolases"/>
    <property type="match status" value="1"/>
</dbReference>
<evidence type="ECO:0000313" key="3">
    <source>
        <dbReference type="Proteomes" id="UP000264960"/>
    </source>
</evidence>
<protein>
    <recommendedName>
        <fullName evidence="1">Helicase HerA central domain-containing protein</fullName>
    </recommendedName>
</protein>
<dbReference type="EMBL" id="CP027116">
    <property type="protein sequence ID" value="AVM22512.1"/>
    <property type="molecule type" value="Genomic_DNA"/>
</dbReference>
<reference evidence="2 3" key="1">
    <citation type="submission" date="2018-02" db="EMBL/GenBank/DDBJ databases">
        <title>The complete genome of two Bacillus pumilus strains from Cuatro Cienegas, Coahuila, Mexico.</title>
        <authorList>
            <person name="Zarza E."/>
            <person name="Alcaraz L.D."/>
            <person name="Aguilar-Salinas B."/>
            <person name="Islas A."/>
            <person name="Olmedo-Alvarez G."/>
        </authorList>
    </citation>
    <scope>NUCLEOTIDE SEQUENCE [LARGE SCALE GENOMIC DNA]</scope>
    <source>
        <strain evidence="2 3">145</strain>
    </source>
</reference>
<dbReference type="PANTHER" id="PTHR42957">
    <property type="entry name" value="HELICASE MJ1565-RELATED"/>
    <property type="match status" value="1"/>
</dbReference>
<dbReference type="InterPro" id="IPR008571">
    <property type="entry name" value="HerA-like"/>
</dbReference>
<dbReference type="RefSeq" id="WP_117728339.1">
    <property type="nucleotide sequence ID" value="NZ_CP027116.1"/>
</dbReference>
<gene>
    <name evidence="2" type="ORF">C5695_01100</name>
</gene>
<feature type="domain" description="Helicase HerA central" evidence="1">
    <location>
        <begin position="211"/>
        <end position="383"/>
    </location>
</feature>
<name>A0AAD0MJ78_BACPU</name>
<evidence type="ECO:0000259" key="1">
    <source>
        <dbReference type="Pfam" id="PF01935"/>
    </source>
</evidence>
<dbReference type="InterPro" id="IPR002789">
    <property type="entry name" value="HerA_central"/>
</dbReference>
<dbReference type="Gene3D" id="3.40.50.300">
    <property type="entry name" value="P-loop containing nucleotide triphosphate hydrolases"/>
    <property type="match status" value="2"/>
</dbReference>
<dbReference type="InterPro" id="IPR027417">
    <property type="entry name" value="P-loop_NTPase"/>
</dbReference>
<dbReference type="Proteomes" id="UP000264960">
    <property type="component" value="Chromosome"/>
</dbReference>
<dbReference type="Pfam" id="PF01935">
    <property type="entry name" value="DUF87"/>
    <property type="match status" value="1"/>
</dbReference>
<proteinExistence type="predicted"/>
<accession>A0AAD0MJ78</accession>
<sequence>MSAIQDLVSNAVLSNSPLKILKNFLDKQHQLHSAGVKQDYRFIGYVLDLGYDTAKIITSDPYKIAVGGIPRGSFLILAIDERDEQGNPIQTGLPPHFTLLRVKSVSSTPLSNQVQHTYFELHKKSMPELDIWTQAELQWGALECDVIGMFYPKPSDKNSVEFSGDVNNVVSAHKYKVFSPDNDLLDLILNGLVNKENQQELGVFRPTECQVGLLNNNYPELKISIEDFKGRRTAMFGKTRLGKSNVVKVLADAIIRTSTTTQNVGQLIFDINGEYANDNPQDGNKSLASAHTNNCIVYALNPRNPSFKELKLNFAEQPESALPIIKSFLERDNQTSNYIKSFGNIELPSILEIKSEADKGKKIRNIRKIQMFWAILKSAGFNLDESKLISLNLSSGQINKFNPGLKIDLRNEVYGGTPPASPSNLNDLIKEFSLLATFIQNNKSSDLLRGSSEPLFDQDAIALLNFLNPASGSGTQILTSYRHYHSPSAGDFITEIIQLLNDGKTVILDLGNASEDVRKYFSDMLSKAVFASQEDKFVSNTLSDHFIQLYFEEAHNLFPNNNKENTTVYHRFAKEGAKFHIGMVYSTQSPSTISQELLVQTENFFVGHLASTHEANALSKLQHTFNGLEDDIKKSRTPGYMRILTNSHRFVIPVQVKKFTV</sequence>
<evidence type="ECO:0000313" key="2">
    <source>
        <dbReference type="EMBL" id="AVM22512.1"/>
    </source>
</evidence>
<organism evidence="2 3">
    <name type="scientific">Bacillus pumilus</name>
    <name type="common">Bacillus mesentericus</name>
    <dbReference type="NCBI Taxonomy" id="1408"/>
    <lineage>
        <taxon>Bacteria</taxon>
        <taxon>Bacillati</taxon>
        <taxon>Bacillota</taxon>
        <taxon>Bacilli</taxon>
        <taxon>Bacillales</taxon>
        <taxon>Bacillaceae</taxon>
        <taxon>Bacillus</taxon>
    </lineage>
</organism>